<dbReference type="PANTHER" id="PTHR43855">
    <property type="entry name" value="THIOSULFATE SULFURTRANSFERASE"/>
    <property type="match status" value="1"/>
</dbReference>
<dbReference type="InterPro" id="IPR036873">
    <property type="entry name" value="Rhodanese-like_dom_sf"/>
</dbReference>
<reference evidence="4 6" key="1">
    <citation type="submission" date="2020-10" db="EMBL/GenBank/DDBJ databases">
        <title>Degradation of 1,4-Dioxane by Xanthobacter sp. YN2, via a Novel Group-2 Soluble Di-Iron Monooxygenase.</title>
        <authorList>
            <person name="Ma F."/>
            <person name="Wang Y."/>
            <person name="Yang J."/>
            <person name="Guo H."/>
            <person name="Su D."/>
            <person name="Yu L."/>
        </authorList>
    </citation>
    <scope>NUCLEOTIDE SEQUENCE [LARGE SCALE GENOMIC DNA]</scope>
    <source>
        <strain evidence="4 6">YN2</strain>
    </source>
</reference>
<dbReference type="EMBL" id="CP063362">
    <property type="protein sequence ID" value="QRG06893.1"/>
    <property type="molecule type" value="Genomic_DNA"/>
</dbReference>
<dbReference type="Proteomes" id="UP000596427">
    <property type="component" value="Chromosome"/>
</dbReference>
<dbReference type="KEGG" id="xdi:EZH22_29355"/>
<evidence type="ECO:0000313" key="4">
    <source>
        <dbReference type="EMBL" id="QRG06663.1"/>
    </source>
</evidence>
<organism evidence="4 6">
    <name type="scientific">Xanthobacter dioxanivorans</name>
    <dbReference type="NCBI Taxonomy" id="2528964"/>
    <lineage>
        <taxon>Bacteria</taxon>
        <taxon>Pseudomonadati</taxon>
        <taxon>Pseudomonadota</taxon>
        <taxon>Alphaproteobacteria</taxon>
        <taxon>Hyphomicrobiales</taxon>
        <taxon>Xanthobacteraceae</taxon>
        <taxon>Xanthobacter</taxon>
    </lineage>
</organism>
<dbReference type="CDD" id="cd01449">
    <property type="entry name" value="TST_Repeat_2"/>
    <property type="match status" value="1"/>
</dbReference>
<feature type="signal peptide" evidence="2">
    <location>
        <begin position="1"/>
        <end position="22"/>
    </location>
</feature>
<evidence type="ECO:0000256" key="1">
    <source>
        <dbReference type="ARBA" id="ARBA00022737"/>
    </source>
</evidence>
<dbReference type="InterPro" id="IPR051126">
    <property type="entry name" value="Thiosulfate_sulfurtransferase"/>
</dbReference>
<keyword evidence="2" id="KW-0732">Signal</keyword>
<dbReference type="CDD" id="cd01448">
    <property type="entry name" value="TST_Repeat_1"/>
    <property type="match status" value="1"/>
</dbReference>
<protein>
    <submittedName>
        <fullName evidence="4">Sulfurtransferase</fullName>
    </submittedName>
</protein>
<keyword evidence="1" id="KW-0677">Repeat</keyword>
<dbReference type="AlphaFoldDB" id="A0A974PNT8"/>
<dbReference type="Pfam" id="PF00581">
    <property type="entry name" value="Rhodanese"/>
    <property type="match status" value="2"/>
</dbReference>
<dbReference type="PANTHER" id="PTHR43855:SF1">
    <property type="entry name" value="THIOSULFATE SULFURTRANSFERASE"/>
    <property type="match status" value="1"/>
</dbReference>
<name>A0A974PNT8_9HYPH</name>
<evidence type="ECO:0000256" key="2">
    <source>
        <dbReference type="SAM" id="SignalP"/>
    </source>
</evidence>
<dbReference type="SMART" id="SM00450">
    <property type="entry name" value="RHOD"/>
    <property type="match status" value="2"/>
</dbReference>
<evidence type="ECO:0000313" key="5">
    <source>
        <dbReference type="EMBL" id="QRG06893.1"/>
    </source>
</evidence>
<dbReference type="SUPFAM" id="SSF52821">
    <property type="entry name" value="Rhodanese/Cell cycle control phosphatase"/>
    <property type="match status" value="2"/>
</dbReference>
<proteinExistence type="predicted"/>
<dbReference type="RefSeq" id="WP_203193571.1">
    <property type="nucleotide sequence ID" value="NZ_CP063362.1"/>
</dbReference>
<dbReference type="KEGG" id="xdi:EZH22_27755"/>
<gene>
    <name evidence="4" type="ORF">EZH22_27755</name>
    <name evidence="5" type="ORF">EZH22_29355</name>
</gene>
<feature type="domain" description="Rhodanese" evidence="3">
    <location>
        <begin position="195"/>
        <end position="303"/>
    </location>
</feature>
<feature type="domain" description="Rhodanese" evidence="3">
    <location>
        <begin position="40"/>
        <end position="158"/>
    </location>
</feature>
<dbReference type="EMBL" id="CP063362">
    <property type="protein sequence ID" value="QRG06663.1"/>
    <property type="molecule type" value="Genomic_DNA"/>
</dbReference>
<dbReference type="InterPro" id="IPR001763">
    <property type="entry name" value="Rhodanese-like_dom"/>
</dbReference>
<feature type="chain" id="PRO_5038278263" evidence="2">
    <location>
        <begin position="23"/>
        <end position="306"/>
    </location>
</feature>
<evidence type="ECO:0000313" key="6">
    <source>
        <dbReference type="Proteomes" id="UP000596427"/>
    </source>
</evidence>
<dbReference type="Gene3D" id="3.40.250.10">
    <property type="entry name" value="Rhodanese-like domain"/>
    <property type="match status" value="2"/>
</dbReference>
<keyword evidence="6" id="KW-1185">Reference proteome</keyword>
<dbReference type="PROSITE" id="PS50206">
    <property type="entry name" value="RHODANESE_3"/>
    <property type="match status" value="2"/>
</dbReference>
<evidence type="ECO:0000259" key="3">
    <source>
        <dbReference type="PROSITE" id="PS50206"/>
    </source>
</evidence>
<sequence length="306" mass="33389">MFKMLSGVLALGLLAAVPAAPAAALDLPGPLVSSEWLAAHQDEVLVLDVRNDDTSYKEGGHLIGAVPLDFRKVRGTTTERGVEITDMNLPPEAFSALMRSAGVNDDTAVVLTHRGRGPDDAGYAAYVYWQLKYYGHDKVAILDGGTTKWVAENREVWGEDEAAQMGNFKARPARREFLADTAQMEALQTRKDAGILDARFFSFYVGLEKRPNIAKAGHIPGATLFPFDANFAANGTYRPKEELARAYAAVGLGPQQAVAAYCNTAHVSAISWFVMHELLGYRDVMLYDGSMLAWSKHGLPVETQLR</sequence>
<accession>A0A974PNT8</accession>